<evidence type="ECO:0000256" key="1">
    <source>
        <dbReference type="ARBA" id="ARBA00022741"/>
    </source>
</evidence>
<reference evidence="5" key="1">
    <citation type="submission" date="2014-05" db="EMBL/GenBank/DDBJ databases">
        <title>Key roles for freshwater Actinobacteria revealed by deep metagenomic sequencing.</title>
        <authorList>
            <person name="Ghai R."/>
            <person name="Mizuno C.M."/>
            <person name="Picazo A."/>
            <person name="Camacho A."/>
            <person name="Rodriguez-Valera F."/>
        </authorList>
    </citation>
    <scope>NUCLEOTIDE SEQUENCE</scope>
</reference>
<dbReference type="AlphaFoldDB" id="A0A094NXD4"/>
<dbReference type="GO" id="GO:0005524">
    <property type="term" value="F:ATP binding"/>
    <property type="evidence" value="ECO:0007669"/>
    <property type="project" value="UniProtKB-KW"/>
</dbReference>
<keyword evidence="1" id="KW-0547">Nucleotide-binding</keyword>
<dbReference type="GO" id="GO:0006310">
    <property type="term" value="P:DNA recombination"/>
    <property type="evidence" value="ECO:0007669"/>
    <property type="project" value="TreeGrafter"/>
</dbReference>
<dbReference type="GO" id="GO:0006302">
    <property type="term" value="P:double-strand break repair"/>
    <property type="evidence" value="ECO:0007669"/>
    <property type="project" value="TreeGrafter"/>
</dbReference>
<evidence type="ECO:0000256" key="2">
    <source>
        <dbReference type="ARBA" id="ARBA00022840"/>
    </source>
</evidence>
<gene>
    <name evidence="5" type="ORF">GM49_1305</name>
</gene>
<dbReference type="Pfam" id="PF17764">
    <property type="entry name" value="PriA_3primeBD"/>
    <property type="match status" value="1"/>
</dbReference>
<accession>A0A094NXD4</accession>
<dbReference type="Gene3D" id="3.40.50.300">
    <property type="entry name" value="P-loop containing nucleotide triphosphate hydrolases"/>
    <property type="match status" value="1"/>
</dbReference>
<dbReference type="EMBL" id="JNSJ01000009">
    <property type="protein sequence ID" value="KGA03605.1"/>
    <property type="molecule type" value="Genomic_DNA"/>
</dbReference>
<name>A0A094NXD4_9ZZZZ</name>
<evidence type="ECO:0000313" key="5">
    <source>
        <dbReference type="EMBL" id="KGA03605.1"/>
    </source>
</evidence>
<organism evidence="5">
    <name type="scientific">freshwater metagenome</name>
    <dbReference type="NCBI Taxonomy" id="449393"/>
    <lineage>
        <taxon>unclassified sequences</taxon>
        <taxon>metagenomes</taxon>
        <taxon>ecological metagenomes</taxon>
    </lineage>
</organism>
<dbReference type="PANTHER" id="PTHR30580">
    <property type="entry name" value="PRIMOSOMAL PROTEIN N"/>
    <property type="match status" value="1"/>
</dbReference>
<proteinExistence type="predicted"/>
<dbReference type="InterPro" id="IPR027417">
    <property type="entry name" value="P-loop_NTPase"/>
</dbReference>
<keyword evidence="2" id="KW-0067">ATP-binding</keyword>
<dbReference type="GO" id="GO:0003677">
    <property type="term" value="F:DNA binding"/>
    <property type="evidence" value="ECO:0007669"/>
    <property type="project" value="UniProtKB-KW"/>
</dbReference>
<dbReference type="GO" id="GO:0043138">
    <property type="term" value="F:3'-5' DNA helicase activity"/>
    <property type="evidence" value="ECO:0007669"/>
    <property type="project" value="TreeGrafter"/>
</dbReference>
<dbReference type="Gene3D" id="3.40.1440.60">
    <property type="entry name" value="PriA, 3(prime) DNA-binding domain"/>
    <property type="match status" value="1"/>
</dbReference>
<evidence type="ECO:0000259" key="4">
    <source>
        <dbReference type="Pfam" id="PF17764"/>
    </source>
</evidence>
<dbReference type="PANTHER" id="PTHR30580:SF0">
    <property type="entry name" value="PRIMOSOMAL PROTEIN N"/>
    <property type="match status" value="1"/>
</dbReference>
<sequence length="623" mass="69654">MTQVKPLRLKAQRAPKKVTVASENPVVQVCVDTGVFHLPDTYDYLVPEVLSDQVLLGVFVKIPFGREEVLGYVQSREPSLLDSKSLKTLSKVISPIPLLTEELIEIVNLTCERYACKPWDVIRSAIPARAASVESEFLGQAIPQISDIKPKLEHQVSVTKKFEDLPRTINQILGKLRLDEQLLVIVPDERDIKQLLTFDFDTEPVLLTSDSSKSDRYKNYLKARFLQSKFIVGNRGSIFTPLAPNSTILIFNDGDESMYERRFPSWNVRDIAMLRSGEFSLHFIGASPSLEVIRLAELGWLKTKKSEKNSSKPKAAIHFSNSNVSDIALMKAGLKKGNVLVVMAETGYINAIACQKCRNQARCECGGKMFLPSKSSPLTCAICEKTSKDFACSWCDGKTIRSISKGSSRIADEIAKAVPGYRVILSKGGSRVDDISELKENVLVLASYGCEPLGDFNTVILRSLENLSNRVELRSLESVRRVIFENRGRVVDQNDSVMYLDLSSDNLLSQGLLRNDPYANSLIEMKERESLNLPPYCRIAILQGDTSAIRQLARNLEDNNLFSALAVQEKGDGTAESKGKSKLIIRSEIARSQEFSEFFRDLARYRGIKGLQPLQLRMDPFSI</sequence>
<evidence type="ECO:0000256" key="3">
    <source>
        <dbReference type="ARBA" id="ARBA00023125"/>
    </source>
</evidence>
<protein>
    <recommendedName>
        <fullName evidence="4">Primosomal protein N' 3' DNA-binding domain-containing protein</fullName>
    </recommendedName>
</protein>
<dbReference type="InterPro" id="IPR041222">
    <property type="entry name" value="PriA_3primeBD"/>
</dbReference>
<feature type="domain" description="Primosomal protein N' 3' DNA-binding" evidence="4">
    <location>
        <begin position="28"/>
        <end position="127"/>
    </location>
</feature>
<comment type="caution">
    <text evidence="5">The sequence shown here is derived from an EMBL/GenBank/DDBJ whole genome shotgun (WGS) entry which is preliminary data.</text>
</comment>
<dbReference type="InterPro" id="IPR042115">
    <property type="entry name" value="PriA_3primeBD_sf"/>
</dbReference>
<keyword evidence="3" id="KW-0238">DNA-binding</keyword>
<dbReference type="GO" id="GO:0006270">
    <property type="term" value="P:DNA replication initiation"/>
    <property type="evidence" value="ECO:0007669"/>
    <property type="project" value="TreeGrafter"/>
</dbReference>